<feature type="domain" description="Bacteriophage tail tape measure N-terminal" evidence="3">
    <location>
        <begin position="300"/>
        <end position="446"/>
    </location>
</feature>
<keyword evidence="1" id="KW-0175">Coiled coil</keyword>
<dbReference type="PATRIC" id="fig|29447.3.peg.232"/>
<feature type="region of interest" description="Disordered" evidence="2">
    <location>
        <begin position="69"/>
        <end position="88"/>
    </location>
</feature>
<dbReference type="Pfam" id="PF06791">
    <property type="entry name" value="TMP_2"/>
    <property type="match status" value="1"/>
</dbReference>
<protein>
    <submittedName>
        <fullName evidence="4">Hypothetical phage-related protein</fullName>
    </submittedName>
</protein>
<dbReference type="eggNOG" id="COG1196">
    <property type="taxonomic scope" value="Bacteria"/>
</dbReference>
<dbReference type="STRING" id="380358.XALC_0224"/>
<evidence type="ECO:0000256" key="2">
    <source>
        <dbReference type="SAM" id="MobiDB-lite"/>
    </source>
</evidence>
<evidence type="ECO:0000259" key="3">
    <source>
        <dbReference type="Pfam" id="PF06791"/>
    </source>
</evidence>
<dbReference type="eggNOG" id="COG1293">
    <property type="taxonomic scope" value="Bacteria"/>
</dbReference>
<evidence type="ECO:0000256" key="1">
    <source>
        <dbReference type="SAM" id="Coils"/>
    </source>
</evidence>
<dbReference type="EMBL" id="FP565176">
    <property type="protein sequence ID" value="CBA14769.1"/>
    <property type="molecule type" value="Genomic_DNA"/>
</dbReference>
<gene>
    <name evidence="4" type="ordered locus">XALc_0224</name>
</gene>
<dbReference type="KEGG" id="xal:XALC_0224"/>
<dbReference type="Proteomes" id="UP000001890">
    <property type="component" value="Chromosome"/>
</dbReference>
<accession>D2U9V8</accession>
<dbReference type="InterPro" id="IPR009628">
    <property type="entry name" value="Phage_tape_measure_N"/>
</dbReference>
<evidence type="ECO:0000313" key="4">
    <source>
        <dbReference type="EMBL" id="CBA14769.1"/>
    </source>
</evidence>
<proteinExistence type="predicted"/>
<keyword evidence="5" id="KW-1185">Reference proteome</keyword>
<feature type="region of interest" description="Disordered" evidence="2">
    <location>
        <begin position="646"/>
        <end position="666"/>
    </location>
</feature>
<reference evidence="4 5" key="1">
    <citation type="journal article" date="2009" name="BMC Genomics">
        <title>The complete genome sequence of Xanthomonas albilineans provides new insights into the reductive genome evolution of the xylem-limited Xanthomonadaceae.</title>
        <authorList>
            <person name="Pieretti I."/>
            <person name="Royer M."/>
            <person name="Barbe V."/>
            <person name="Carrere S."/>
            <person name="Koebnik R."/>
            <person name="Cociancich S."/>
            <person name="Couloux A."/>
            <person name="Darrasse A."/>
            <person name="Gouzy J."/>
            <person name="Jacques M.A."/>
            <person name="Lauber E."/>
            <person name="Manceau C."/>
            <person name="Mangenot S."/>
            <person name="Poussier S."/>
            <person name="Segurens B."/>
            <person name="Szurek B."/>
            <person name="Verdier V."/>
            <person name="Arlat M."/>
            <person name="Rott P."/>
        </authorList>
    </citation>
    <scope>NUCLEOTIDE SEQUENCE [LARGE SCALE GENOMIC DNA]</scope>
    <source>
        <strain evidence="5">GPE PC73 / CFBP 7063</strain>
    </source>
</reference>
<name>D2U9V8_XANAP</name>
<organism evidence="4 5">
    <name type="scientific">Xanthomonas albilineans (strain GPE PC73 / CFBP 7063)</name>
    <dbReference type="NCBI Taxonomy" id="380358"/>
    <lineage>
        <taxon>Bacteria</taxon>
        <taxon>Pseudomonadati</taxon>
        <taxon>Pseudomonadota</taxon>
        <taxon>Gammaproteobacteria</taxon>
        <taxon>Lysobacterales</taxon>
        <taxon>Lysobacteraceae</taxon>
        <taxon>Xanthomonas</taxon>
    </lineage>
</organism>
<sequence>MGNRDFEIELKLKADYQSAQKAAEDTKEGIDSIVTATERANQALDAGASQQSNRLREMVQRSLAQMDHVESAVAPSSESVSSSGDHATLQARRANVAASQALQHSVAAEMSLIGELETRLHRGAISMQELADTEQRLDQAMRRDLISTEDYDAALVKLNTEQARLEKSAAAAAAQQQRQQAARQRVADAEAASLDRTVGAYDKVSAGMRKIATDEARITQAFQSGKVSGEDYVRALSGITNARTKLQGLQDGVTQSANAMKGLNFQAAQSQRSLAELLQYAATGRWNMVEREVLLLGRTTGAMGMLFSSTGLAIGGAVAAVAAFGAAAVAGYLQMRAFEGAIIATGDAAGVTAGQLGDMRNNIGKSTGEYGEAQAALAAFVNSGQMAGDSLEQASRAAVNLSTLTGESIEQTTTKILELAKSPTATLVELNQRYHFLTEAVYLQVRALEAQGRTQDALKIGLQALDEETAHRVTTMKAQAGLLARAWESVSHAVSSAIQSMKDIGRTDLNAQLANAQITLDNMRNPISQERGYSTPMQIEQQKKIVEGLKQQIAASEALAKADGARRKAQTDLINDDQKIKDDAEKAKKDIDEKLAKSDKLIARQQRLNKLIEDYNVIAAADPNDKRLYDGSYEKIKKEIIKETTEKAKHVAKGPKSEEEKEQDAAQHELENLKKMVALEDSLTDGKKKAAEQARIEFEVTQGAYRLADESIKQQLRDQAKLADVATARAEADRKLIEVRERILGVQDGREDAALAKARHELELLQADLQKQGRFADAADVSKLLGLDQAQTDLKNLRKTYEQVMGEISIEVQRIQVEQQAGFLTEVDAQQKIINLYRSKLGVLKAMVPQMRAAALTLGGDVGKAALNNVEQIEVKLREMETTTNAMQQAFGTTFQQSLNSTLDSLIKGTATLGDAVRGFFASLLQGMAQFAAQNVAQKASNWVKGLMRGDKTGAGDSDATAPAAITTAGTTAATAIVNAGDTVAAAIRGASVGAGGVGAPAAGQADTPAPASTSVVVNGTSAANAMQDAGTSVSAGAAAIGQSAVQLASAAGGLSPGAASVVSAALQLWQAAQTLLVANSASVASGFADGGFTGAGGKYTPAGVVHAGEFVHRQEVVRQPGALPFLWDFNRRGMAALQHWAGYADGGHVGSTLYAWANSADSRRFSPEANLRASNDDAIKRGAETSRGALNQRIRLVVVDDPNRIPAALKSEVGEESFLYHAGRNVGQLKQLLDV</sequence>
<evidence type="ECO:0000313" key="5">
    <source>
        <dbReference type="Proteomes" id="UP000001890"/>
    </source>
</evidence>
<dbReference type="AlphaFoldDB" id="D2U9V8"/>
<feature type="coiled-coil region" evidence="1">
    <location>
        <begin position="155"/>
        <end position="192"/>
    </location>
</feature>
<feature type="compositionally biased region" description="Low complexity" evidence="2">
    <location>
        <begin position="71"/>
        <end position="83"/>
    </location>
</feature>
<dbReference type="OrthoDB" id="6058417at2"/>
<dbReference type="RefSeq" id="WP_012914787.1">
    <property type="nucleotide sequence ID" value="NC_013722.1"/>
</dbReference>